<dbReference type="CDD" id="cd00075">
    <property type="entry name" value="HATPase"/>
    <property type="match status" value="1"/>
</dbReference>
<feature type="transmembrane region" description="Helical" evidence="8">
    <location>
        <begin position="292"/>
        <end position="312"/>
    </location>
</feature>
<dbReference type="Pfam" id="PF00512">
    <property type="entry name" value="HisKA"/>
    <property type="match status" value="1"/>
</dbReference>
<keyword evidence="3" id="KW-0597">Phosphoprotein</keyword>
<keyword evidence="8" id="KW-1133">Transmembrane helix</keyword>
<dbReference type="InterPro" id="IPR004358">
    <property type="entry name" value="Sig_transdc_His_kin-like_C"/>
</dbReference>
<accession>A0A6C2U975</accession>
<dbReference type="InterPro" id="IPR036890">
    <property type="entry name" value="HATPase_C_sf"/>
</dbReference>
<evidence type="ECO:0000259" key="9">
    <source>
        <dbReference type="PROSITE" id="PS50109"/>
    </source>
</evidence>
<keyword evidence="11" id="KW-1185">Reference proteome</keyword>
<dbReference type="PROSITE" id="PS50109">
    <property type="entry name" value="HIS_KIN"/>
    <property type="match status" value="1"/>
</dbReference>
<proteinExistence type="predicted"/>
<sequence>MNARLPKLLNIGLAMLMAGLFIAAFLLNRKNYESSASVVESIAIKGFNAEADALISHIESAEKSMFDTLDTPQALAHDLFIISKERVVPACVVDPPPPVSRKVADEAFAQGLSLMPDWQAIPYFETAARLEAKTPDDLYQKIGALFNLHEYRKDNLTACRILYQINRSDISLTEPQKQFFNNLLSESDAHGAYVRKRLSQLQQKAASIDHQLINRNGARRVLIDDEILSIRNDGLAVLHTIRFRDKSEPTLETEPSGLIHREILPGHYFVLPDSTIDEAKTDIRRQYRAGNIILLILAGMGSALVSGTMAIASRQRRLNAMRTEFIATVSHELRTPLSLIRLHAETLKHGRVPEAKVAEYHQTLLTEAERLTGIVNNVLDFSRMERDQLQIHPEHVNLSELTEQTMDAFNDRLMQEGFTLERSIPPGIMGTVDRLAYSQIVFNLLDNAIKYSDGAKTIRIGLDVCEGWNILTVADQGIGIPDKLKKHIFEEFVRSDDSKVTARRGSGIGLSIAQRLADKMGGTIEVTDNQPQGSIFTVRLVS</sequence>
<dbReference type="PRINTS" id="PR00344">
    <property type="entry name" value="BCTRLSENSOR"/>
</dbReference>
<dbReference type="SMART" id="SM00388">
    <property type="entry name" value="HisKA"/>
    <property type="match status" value="1"/>
</dbReference>
<dbReference type="InterPro" id="IPR003594">
    <property type="entry name" value="HATPase_dom"/>
</dbReference>
<evidence type="ECO:0000256" key="5">
    <source>
        <dbReference type="ARBA" id="ARBA00022777"/>
    </source>
</evidence>
<keyword evidence="5 10" id="KW-0418">Kinase</keyword>
<dbReference type="InterPro" id="IPR003661">
    <property type="entry name" value="HisK_dim/P_dom"/>
</dbReference>
<dbReference type="EMBL" id="CAAHFG010000003">
    <property type="protein sequence ID" value="VGO15936.1"/>
    <property type="molecule type" value="Genomic_DNA"/>
</dbReference>
<dbReference type="PANTHER" id="PTHR43547:SF2">
    <property type="entry name" value="HYBRID SIGNAL TRANSDUCTION HISTIDINE KINASE C"/>
    <property type="match status" value="1"/>
</dbReference>
<dbReference type="SUPFAM" id="SSF55874">
    <property type="entry name" value="ATPase domain of HSP90 chaperone/DNA topoisomerase II/histidine kinase"/>
    <property type="match status" value="1"/>
</dbReference>
<feature type="domain" description="Histidine kinase" evidence="9">
    <location>
        <begin position="328"/>
        <end position="542"/>
    </location>
</feature>
<feature type="transmembrane region" description="Helical" evidence="8">
    <location>
        <begin position="7"/>
        <end position="27"/>
    </location>
</feature>
<keyword evidence="4" id="KW-0808">Transferase</keyword>
<dbReference type="Gene3D" id="1.10.287.130">
    <property type="match status" value="1"/>
</dbReference>
<dbReference type="GO" id="GO:0000155">
    <property type="term" value="F:phosphorelay sensor kinase activity"/>
    <property type="evidence" value="ECO:0007669"/>
    <property type="project" value="InterPro"/>
</dbReference>
<evidence type="ECO:0000256" key="8">
    <source>
        <dbReference type="SAM" id="Phobius"/>
    </source>
</evidence>
<evidence type="ECO:0000256" key="4">
    <source>
        <dbReference type="ARBA" id="ARBA00022679"/>
    </source>
</evidence>
<evidence type="ECO:0000313" key="10">
    <source>
        <dbReference type="EMBL" id="VGO15936.1"/>
    </source>
</evidence>
<dbReference type="SMART" id="SM00387">
    <property type="entry name" value="HATPase_c"/>
    <property type="match status" value="1"/>
</dbReference>
<evidence type="ECO:0000256" key="3">
    <source>
        <dbReference type="ARBA" id="ARBA00022553"/>
    </source>
</evidence>
<comment type="catalytic activity">
    <reaction evidence="1">
        <text>ATP + protein L-histidine = ADP + protein N-phospho-L-histidine.</text>
        <dbReference type="EC" id="2.7.13.3"/>
    </reaction>
</comment>
<dbReference type="AlphaFoldDB" id="A0A6C2U975"/>
<keyword evidence="6" id="KW-0902">Two-component regulatory system</keyword>
<dbReference type="FunFam" id="1.10.287.130:FF:000001">
    <property type="entry name" value="Two-component sensor histidine kinase"/>
    <property type="match status" value="1"/>
</dbReference>
<evidence type="ECO:0000256" key="2">
    <source>
        <dbReference type="ARBA" id="ARBA00012438"/>
    </source>
</evidence>
<name>A0A6C2U975_PONDE</name>
<dbReference type="SUPFAM" id="SSF47384">
    <property type="entry name" value="Homodimeric domain of signal transducing histidine kinase"/>
    <property type="match status" value="1"/>
</dbReference>
<dbReference type="RefSeq" id="WP_136081499.1">
    <property type="nucleotide sequence ID" value="NZ_CAAHFG010000003.1"/>
</dbReference>
<dbReference type="PANTHER" id="PTHR43547">
    <property type="entry name" value="TWO-COMPONENT HISTIDINE KINASE"/>
    <property type="match status" value="1"/>
</dbReference>
<protein>
    <recommendedName>
        <fullName evidence="2">histidine kinase</fullName>
        <ecNumber evidence="2">2.7.13.3</ecNumber>
    </recommendedName>
</protein>
<dbReference type="EC" id="2.7.13.3" evidence="2"/>
<evidence type="ECO:0000256" key="7">
    <source>
        <dbReference type="ARBA" id="ARBA00023136"/>
    </source>
</evidence>
<dbReference type="InterPro" id="IPR036097">
    <property type="entry name" value="HisK_dim/P_sf"/>
</dbReference>
<reference evidence="10 11" key="1">
    <citation type="submission" date="2019-04" db="EMBL/GenBank/DDBJ databases">
        <authorList>
            <person name="Van Vliet M D."/>
        </authorList>
    </citation>
    <scope>NUCLEOTIDE SEQUENCE [LARGE SCALE GENOMIC DNA]</scope>
    <source>
        <strain evidence="10 11">F1</strain>
    </source>
</reference>
<dbReference type="Proteomes" id="UP000366872">
    <property type="component" value="Unassembled WGS sequence"/>
</dbReference>
<dbReference type="Pfam" id="PF02518">
    <property type="entry name" value="HATPase_c"/>
    <property type="match status" value="1"/>
</dbReference>
<evidence type="ECO:0000256" key="6">
    <source>
        <dbReference type="ARBA" id="ARBA00023012"/>
    </source>
</evidence>
<dbReference type="InterPro" id="IPR005467">
    <property type="entry name" value="His_kinase_dom"/>
</dbReference>
<evidence type="ECO:0000313" key="11">
    <source>
        <dbReference type="Proteomes" id="UP000366872"/>
    </source>
</evidence>
<gene>
    <name evidence="10" type="primary">tmoS_5</name>
    <name evidence="10" type="ORF">PDESU_04525</name>
</gene>
<dbReference type="Gene3D" id="3.30.565.10">
    <property type="entry name" value="Histidine kinase-like ATPase, C-terminal domain"/>
    <property type="match status" value="1"/>
</dbReference>
<dbReference type="CDD" id="cd00082">
    <property type="entry name" value="HisKA"/>
    <property type="match status" value="1"/>
</dbReference>
<keyword evidence="8" id="KW-0812">Transmembrane</keyword>
<keyword evidence="7 8" id="KW-0472">Membrane</keyword>
<evidence type="ECO:0000256" key="1">
    <source>
        <dbReference type="ARBA" id="ARBA00000085"/>
    </source>
</evidence>
<organism evidence="10 11">
    <name type="scientific">Pontiella desulfatans</name>
    <dbReference type="NCBI Taxonomy" id="2750659"/>
    <lineage>
        <taxon>Bacteria</taxon>
        <taxon>Pseudomonadati</taxon>
        <taxon>Kiritimatiellota</taxon>
        <taxon>Kiritimatiellia</taxon>
        <taxon>Kiritimatiellales</taxon>
        <taxon>Pontiellaceae</taxon>
        <taxon>Pontiella</taxon>
    </lineage>
</organism>
<dbReference type="FunFam" id="3.30.565.10:FF:000006">
    <property type="entry name" value="Sensor histidine kinase WalK"/>
    <property type="match status" value="1"/>
</dbReference>